<feature type="non-terminal residue" evidence="1">
    <location>
        <position position="71"/>
    </location>
</feature>
<dbReference type="RefSeq" id="XP_002785409.1">
    <property type="nucleotide sequence ID" value="XM_002785363.1"/>
</dbReference>
<evidence type="ECO:0000313" key="2">
    <source>
        <dbReference type="Proteomes" id="UP000007800"/>
    </source>
</evidence>
<dbReference type="EMBL" id="GG672259">
    <property type="protein sequence ID" value="EER17205.1"/>
    <property type="molecule type" value="Genomic_DNA"/>
</dbReference>
<dbReference type="InParanoid" id="C5KE88"/>
<proteinExistence type="predicted"/>
<evidence type="ECO:0008006" key="3">
    <source>
        <dbReference type="Google" id="ProtNLM"/>
    </source>
</evidence>
<evidence type="ECO:0000313" key="1">
    <source>
        <dbReference type="EMBL" id="EER17205.1"/>
    </source>
</evidence>
<reference evidence="1 2" key="1">
    <citation type="submission" date="2008-07" db="EMBL/GenBank/DDBJ databases">
        <authorList>
            <person name="El-Sayed N."/>
            <person name="Caler E."/>
            <person name="Inman J."/>
            <person name="Amedeo P."/>
            <person name="Hass B."/>
            <person name="Wortman J."/>
        </authorList>
    </citation>
    <scope>NUCLEOTIDE SEQUENCE [LARGE SCALE GENOMIC DNA]</scope>
    <source>
        <strain evidence="2">ATCC 50983 / TXsc</strain>
    </source>
</reference>
<dbReference type="GeneID" id="9053429"/>
<dbReference type="OrthoDB" id="95964at2759"/>
<organism evidence="2">
    <name type="scientific">Perkinsus marinus (strain ATCC 50983 / TXsc)</name>
    <dbReference type="NCBI Taxonomy" id="423536"/>
    <lineage>
        <taxon>Eukaryota</taxon>
        <taxon>Sar</taxon>
        <taxon>Alveolata</taxon>
        <taxon>Perkinsozoa</taxon>
        <taxon>Perkinsea</taxon>
        <taxon>Perkinsida</taxon>
        <taxon>Perkinsidae</taxon>
        <taxon>Perkinsus</taxon>
    </lineage>
</organism>
<sequence length="71" mass="7949">MGTDLLNHEKTCPRCTQVKATVPRAPLGVMPIGKPWDLIAIDHLKVPPNDDNIRSLLVVQDYFTRWATAIP</sequence>
<accession>C5KE88</accession>
<protein>
    <recommendedName>
        <fullName evidence="3">Integrase catalytic domain-containing protein</fullName>
    </recommendedName>
</protein>
<dbReference type="AlphaFoldDB" id="C5KE88"/>
<keyword evidence="2" id="KW-1185">Reference proteome</keyword>
<name>C5KE88_PERM5</name>
<gene>
    <name evidence="1" type="ORF">Pmar_PMAR007009</name>
</gene>
<dbReference type="Proteomes" id="UP000007800">
    <property type="component" value="Unassembled WGS sequence"/>
</dbReference>